<reference evidence="2 3" key="1">
    <citation type="submission" date="2022-06" db="EMBL/GenBank/DDBJ databases">
        <title>Sequencing the genomes of 1000 actinobacteria strains.</title>
        <authorList>
            <person name="Klenk H.-P."/>
        </authorList>
    </citation>
    <scope>NUCLEOTIDE SEQUENCE [LARGE SCALE GENOMIC DNA]</scope>
    <source>
        <strain evidence="2 3">DSM 41656</strain>
    </source>
</reference>
<dbReference type="PANTHER" id="PTHR33498:SF1">
    <property type="entry name" value="TRANSPOSASE FOR INSERTION SEQUENCE ELEMENT IS1557"/>
    <property type="match status" value="1"/>
</dbReference>
<name>A0ABT1JAB1_9ACTN</name>
<evidence type="ECO:0000313" key="3">
    <source>
        <dbReference type="Proteomes" id="UP001206483"/>
    </source>
</evidence>
<evidence type="ECO:0000313" key="2">
    <source>
        <dbReference type="EMBL" id="MCP2314313.1"/>
    </source>
</evidence>
<dbReference type="InterPro" id="IPR017894">
    <property type="entry name" value="HTH_IS21_transposase_type"/>
</dbReference>
<dbReference type="InterPro" id="IPR047951">
    <property type="entry name" value="Transpos_ISL3"/>
</dbReference>
<organism evidence="2 3">
    <name type="scientific">Kitasatospora paracochleata</name>
    <dbReference type="NCBI Taxonomy" id="58354"/>
    <lineage>
        <taxon>Bacteria</taxon>
        <taxon>Bacillati</taxon>
        <taxon>Actinomycetota</taxon>
        <taxon>Actinomycetes</taxon>
        <taxon>Kitasatosporales</taxon>
        <taxon>Streptomycetaceae</taxon>
        <taxon>Kitasatospora</taxon>
    </lineage>
</organism>
<feature type="domain" description="HTH IS21-type" evidence="1">
    <location>
        <begin position="17"/>
        <end position="80"/>
    </location>
</feature>
<sequence>MLDDRGRPRRIVATIRERHRAVRELLAQGRSLRRISRDLDLDYYAVRRYARTADVDEPLVKVTQRRTLLDDYKPYIYQRFTQGCRNAGQLHREVRDQGFPGDQSVVNSYVRLLKQGTVTAPPPPALPKPRRALRWIMNRPERLRPDEAVGLKEIRAACPELDAAVEHVRAFGALMHEHRGEDIEGWIEQVRQHDLPALRQFADGLLHDRDAVVAGLSSPWSSGQVEGQVTRVKLLKRAGYGRAKLDLLRTRILLEN</sequence>
<dbReference type="Pfam" id="PF01610">
    <property type="entry name" value="DDE_Tnp_ISL3"/>
    <property type="match status" value="1"/>
</dbReference>
<comment type="caution">
    <text evidence="2">The sequence shown here is derived from an EMBL/GenBank/DDBJ whole genome shotgun (WGS) entry which is preliminary data.</text>
</comment>
<keyword evidence="3" id="KW-1185">Reference proteome</keyword>
<dbReference type="PANTHER" id="PTHR33498">
    <property type="entry name" value="TRANSPOSASE FOR INSERTION SEQUENCE ELEMENT IS1557"/>
    <property type="match status" value="1"/>
</dbReference>
<accession>A0ABT1JAB1</accession>
<evidence type="ECO:0000259" key="1">
    <source>
        <dbReference type="PROSITE" id="PS50531"/>
    </source>
</evidence>
<dbReference type="Proteomes" id="UP001206483">
    <property type="component" value="Unassembled WGS sequence"/>
</dbReference>
<protein>
    <submittedName>
        <fullName evidence="2">Transposase</fullName>
    </submittedName>
</protein>
<dbReference type="PROSITE" id="PS50531">
    <property type="entry name" value="HTH_IS21"/>
    <property type="match status" value="1"/>
</dbReference>
<dbReference type="InterPro" id="IPR002560">
    <property type="entry name" value="Transposase_DDE"/>
</dbReference>
<gene>
    <name evidence="2" type="ORF">FHR36_007514</name>
</gene>
<dbReference type="EMBL" id="JAMZDX010000009">
    <property type="protein sequence ID" value="MCP2314313.1"/>
    <property type="molecule type" value="Genomic_DNA"/>
</dbReference>
<proteinExistence type="predicted"/>